<proteinExistence type="predicted"/>
<name>A0A383EBN2_9ZZZZ</name>
<sequence>MNIDYTVTALMFPAIPLTMSIYSNRF</sequence>
<accession>A0A383EBN2</accession>
<protein>
    <submittedName>
        <fullName evidence="1">Uncharacterized protein</fullName>
    </submittedName>
</protein>
<dbReference type="EMBL" id="UINC01224576">
    <property type="protein sequence ID" value="SVE54257.1"/>
    <property type="molecule type" value="Genomic_DNA"/>
</dbReference>
<evidence type="ECO:0000313" key="1">
    <source>
        <dbReference type="EMBL" id="SVE54257.1"/>
    </source>
</evidence>
<reference evidence="1" key="1">
    <citation type="submission" date="2018-05" db="EMBL/GenBank/DDBJ databases">
        <authorList>
            <person name="Lanie J.A."/>
            <person name="Ng W.-L."/>
            <person name="Kazmierczak K.M."/>
            <person name="Andrzejewski T.M."/>
            <person name="Davidsen T.M."/>
            <person name="Wayne K.J."/>
            <person name="Tettelin H."/>
            <person name="Glass J.I."/>
            <person name="Rusch D."/>
            <person name="Podicherti R."/>
            <person name="Tsui H.-C.T."/>
            <person name="Winkler M.E."/>
        </authorList>
    </citation>
    <scope>NUCLEOTIDE SEQUENCE</scope>
</reference>
<gene>
    <name evidence="1" type="ORF">METZ01_LOCUS507111</name>
</gene>
<dbReference type="AlphaFoldDB" id="A0A383EBN2"/>
<feature type="non-terminal residue" evidence="1">
    <location>
        <position position="26"/>
    </location>
</feature>
<organism evidence="1">
    <name type="scientific">marine metagenome</name>
    <dbReference type="NCBI Taxonomy" id="408172"/>
    <lineage>
        <taxon>unclassified sequences</taxon>
        <taxon>metagenomes</taxon>
        <taxon>ecological metagenomes</taxon>
    </lineage>
</organism>